<sequence length="73" mass="8892">MTLFIEMPDLALEHIIGFLDFRAVDFRNFIDDLKKSKLPDSKFKSINVFLENEERIRLTFMWDYNSQIEINRY</sequence>
<protein>
    <recommendedName>
        <fullName evidence="3">F-box domain-containing protein</fullName>
    </recommendedName>
</protein>
<organism evidence="1 2">
    <name type="scientific">Caenorhabditis nigoni</name>
    <dbReference type="NCBI Taxonomy" id="1611254"/>
    <lineage>
        <taxon>Eukaryota</taxon>
        <taxon>Metazoa</taxon>
        <taxon>Ecdysozoa</taxon>
        <taxon>Nematoda</taxon>
        <taxon>Chromadorea</taxon>
        <taxon>Rhabditida</taxon>
        <taxon>Rhabditina</taxon>
        <taxon>Rhabditomorpha</taxon>
        <taxon>Rhabditoidea</taxon>
        <taxon>Rhabditidae</taxon>
        <taxon>Peloderinae</taxon>
        <taxon>Caenorhabditis</taxon>
    </lineage>
</organism>
<accession>A0A2G5TNF5</accession>
<gene>
    <name evidence="1" type="primary">Cnig_chr_V.g20627</name>
    <name evidence="1" type="ORF">B9Z55_020627</name>
</gene>
<dbReference type="AlphaFoldDB" id="A0A2G5TNF5"/>
<reference evidence="2" key="1">
    <citation type="submission" date="2017-10" db="EMBL/GenBank/DDBJ databases">
        <title>Rapid genome shrinkage in a self-fertile nematode reveals novel sperm competition proteins.</title>
        <authorList>
            <person name="Yin D."/>
            <person name="Schwarz E.M."/>
            <person name="Thomas C.G."/>
            <person name="Felde R.L."/>
            <person name="Korf I.F."/>
            <person name="Cutter A.D."/>
            <person name="Schartner C.M."/>
            <person name="Ralston E.J."/>
            <person name="Meyer B.J."/>
            <person name="Haag E.S."/>
        </authorList>
    </citation>
    <scope>NUCLEOTIDE SEQUENCE [LARGE SCALE GENOMIC DNA]</scope>
    <source>
        <strain evidence="2">JU1422</strain>
    </source>
</reference>
<evidence type="ECO:0000313" key="2">
    <source>
        <dbReference type="Proteomes" id="UP000230233"/>
    </source>
</evidence>
<dbReference type="EMBL" id="PDUG01000005">
    <property type="protein sequence ID" value="PIC28830.1"/>
    <property type="molecule type" value="Genomic_DNA"/>
</dbReference>
<name>A0A2G5TNF5_9PELO</name>
<proteinExistence type="predicted"/>
<comment type="caution">
    <text evidence="1">The sequence shown here is derived from an EMBL/GenBank/DDBJ whole genome shotgun (WGS) entry which is preliminary data.</text>
</comment>
<dbReference type="Proteomes" id="UP000230233">
    <property type="component" value="Chromosome V"/>
</dbReference>
<keyword evidence="2" id="KW-1185">Reference proteome</keyword>
<dbReference type="OrthoDB" id="5911082at2759"/>
<evidence type="ECO:0008006" key="3">
    <source>
        <dbReference type="Google" id="ProtNLM"/>
    </source>
</evidence>
<evidence type="ECO:0000313" key="1">
    <source>
        <dbReference type="EMBL" id="PIC28830.1"/>
    </source>
</evidence>